<feature type="region of interest" description="Disordered" evidence="1">
    <location>
        <begin position="402"/>
        <end position="448"/>
    </location>
</feature>
<feature type="compositionally biased region" description="Low complexity" evidence="1">
    <location>
        <begin position="429"/>
        <end position="440"/>
    </location>
</feature>
<evidence type="ECO:0000313" key="2">
    <source>
        <dbReference type="EMBL" id="KAH9839700.1"/>
    </source>
</evidence>
<dbReference type="Proteomes" id="UP000814176">
    <property type="component" value="Unassembled WGS sequence"/>
</dbReference>
<dbReference type="RefSeq" id="XP_047781350.1">
    <property type="nucleotide sequence ID" value="XM_047918673.1"/>
</dbReference>
<reference evidence="2 3" key="1">
    <citation type="journal article" date="2021" name="Environ. Microbiol.">
        <title>Gene family expansions and transcriptome signatures uncover fungal adaptations to wood decay.</title>
        <authorList>
            <person name="Hage H."/>
            <person name="Miyauchi S."/>
            <person name="Viragh M."/>
            <person name="Drula E."/>
            <person name="Min B."/>
            <person name="Chaduli D."/>
            <person name="Navarro D."/>
            <person name="Favel A."/>
            <person name="Norest M."/>
            <person name="Lesage-Meessen L."/>
            <person name="Balint B."/>
            <person name="Merenyi Z."/>
            <person name="de Eugenio L."/>
            <person name="Morin E."/>
            <person name="Martinez A.T."/>
            <person name="Baldrian P."/>
            <person name="Stursova M."/>
            <person name="Martinez M.J."/>
            <person name="Novotny C."/>
            <person name="Magnuson J.K."/>
            <person name="Spatafora J.W."/>
            <person name="Maurice S."/>
            <person name="Pangilinan J."/>
            <person name="Andreopoulos W."/>
            <person name="LaButti K."/>
            <person name="Hundley H."/>
            <person name="Na H."/>
            <person name="Kuo A."/>
            <person name="Barry K."/>
            <person name="Lipzen A."/>
            <person name="Henrissat B."/>
            <person name="Riley R."/>
            <person name="Ahrendt S."/>
            <person name="Nagy L.G."/>
            <person name="Grigoriev I.V."/>
            <person name="Martin F."/>
            <person name="Rosso M.N."/>
        </authorList>
    </citation>
    <scope>NUCLEOTIDE SEQUENCE [LARGE SCALE GENOMIC DNA]</scope>
    <source>
        <strain evidence="2 3">CIRM-BRFM 1785</strain>
    </source>
</reference>
<comment type="caution">
    <text evidence="2">The sequence shown here is derived from an EMBL/GenBank/DDBJ whole genome shotgun (WGS) entry which is preliminary data.</text>
</comment>
<dbReference type="EMBL" id="JADCUA010000005">
    <property type="protein sequence ID" value="KAH9839700.1"/>
    <property type="molecule type" value="Genomic_DNA"/>
</dbReference>
<evidence type="ECO:0000313" key="3">
    <source>
        <dbReference type="Proteomes" id="UP000814176"/>
    </source>
</evidence>
<accession>A0ABQ8KMU0</accession>
<organism evidence="2 3">
    <name type="scientific">Rhodofomes roseus</name>
    <dbReference type="NCBI Taxonomy" id="34475"/>
    <lineage>
        <taxon>Eukaryota</taxon>
        <taxon>Fungi</taxon>
        <taxon>Dikarya</taxon>
        <taxon>Basidiomycota</taxon>
        <taxon>Agaricomycotina</taxon>
        <taxon>Agaricomycetes</taxon>
        <taxon>Polyporales</taxon>
        <taxon>Rhodofomes</taxon>
    </lineage>
</organism>
<sequence length="683" mass="74043">MSTAPTNVPNPGRALSTNGSLSSINLVRLLNSRTYEDLLSCSLLLPSCTVDSLSFHNAPPFPSDARPPLYLNAFDGLSKCRPGDLTSADRAVVTVPTRPRMRLAIMENIYIDRWRLSVSGHPPRELETPSEGPMPSVGSVWIPEGSLVAPERFRREAIRISPSDNGSLCSFAVSIGYGTEEAGNIVELSHPMIQVEDEGTKGEGSQESRAETKHTVPTIMVSNSTAIVPLSLESSHSLASVPLALRRGLKMPSPIAVPSSAGLVTQAISYPGIPSPFLGSPSSSRPSFDYLDSEASKPSDDLVFMCTDLYSRLPVICLSLPCSPLLPAPEEPEGHSRTLAREQAPISDAAEDDWAGPRDFVEQHADKIPELFEHTPVRSQPPVSPCSTPCDMSVTLVDIMEAGSPATPSPPTPDVDPKRQRRRTVVIERSPSPRVSSLLPTEAQHTKEELAEQEPVPFEPPAGGHLSCTACHQSFLVPSRPTSTASMRPSKGILKPKKSVRFSMVPECVEAPVECEEVQKQDTARSRSGSVPPVSTPRKILSRRSYAPQTSTSPDKSHTKENEPTTWPRHPALRAMARHTTDMTSPQTPTPAILTDEQRGPLRALNVRQSLPAKRSSTAVQDEQPARKSIAVGDIGKPRRLMKSVSTYTAKADPESVAAKRQSSPTKSRMPVPLRNIFTKMRS</sequence>
<dbReference type="GeneID" id="71999405"/>
<protein>
    <submittedName>
        <fullName evidence="2">Uncharacterized protein</fullName>
    </submittedName>
</protein>
<keyword evidence="3" id="KW-1185">Reference proteome</keyword>
<proteinExistence type="predicted"/>
<name>A0ABQ8KMU0_9APHY</name>
<gene>
    <name evidence="2" type="ORF">C8Q71DRAFT_459381</name>
</gene>
<evidence type="ECO:0000256" key="1">
    <source>
        <dbReference type="SAM" id="MobiDB-lite"/>
    </source>
</evidence>
<feature type="region of interest" description="Disordered" evidence="1">
    <location>
        <begin position="516"/>
        <end position="683"/>
    </location>
</feature>